<accession>A0A5D2V5Q7</accession>
<dbReference type="AlphaFoldDB" id="A0A5D2V5Q7"/>
<name>A0A5D2V5Q7_GOSMU</name>
<dbReference type="GO" id="GO:0009723">
    <property type="term" value="P:response to ethylene"/>
    <property type="evidence" value="ECO:0007669"/>
    <property type="project" value="TreeGrafter"/>
</dbReference>
<dbReference type="GO" id="GO:0071944">
    <property type="term" value="C:cell periphery"/>
    <property type="evidence" value="ECO:0007669"/>
    <property type="project" value="TreeGrafter"/>
</dbReference>
<keyword evidence="1" id="KW-0732">Signal</keyword>
<evidence type="ECO:0000313" key="3">
    <source>
        <dbReference type="Proteomes" id="UP000323597"/>
    </source>
</evidence>
<proteinExistence type="predicted"/>
<gene>
    <name evidence="2" type="ORF">E1A91_D05G370100v1</name>
</gene>
<keyword evidence="3" id="KW-1185">Reference proteome</keyword>
<feature type="non-terminal residue" evidence="2">
    <location>
        <position position="1"/>
    </location>
</feature>
<dbReference type="PANTHER" id="PTHR33470">
    <property type="entry name" value="OS01G0164075 PROTEIN"/>
    <property type="match status" value="1"/>
</dbReference>
<dbReference type="EMBL" id="CM017653">
    <property type="protein sequence ID" value="TYI84520.1"/>
    <property type="molecule type" value="Genomic_DNA"/>
</dbReference>
<organism evidence="2 3">
    <name type="scientific">Gossypium mustelinum</name>
    <name type="common">Cotton</name>
    <name type="synonym">Gossypium caicoense</name>
    <dbReference type="NCBI Taxonomy" id="34275"/>
    <lineage>
        <taxon>Eukaryota</taxon>
        <taxon>Viridiplantae</taxon>
        <taxon>Streptophyta</taxon>
        <taxon>Embryophyta</taxon>
        <taxon>Tracheophyta</taxon>
        <taxon>Spermatophyta</taxon>
        <taxon>Magnoliopsida</taxon>
        <taxon>eudicotyledons</taxon>
        <taxon>Gunneridae</taxon>
        <taxon>Pentapetalae</taxon>
        <taxon>rosids</taxon>
        <taxon>malvids</taxon>
        <taxon>Malvales</taxon>
        <taxon>Malvaceae</taxon>
        <taxon>Malvoideae</taxon>
        <taxon>Gossypium</taxon>
    </lineage>
</organism>
<dbReference type="PANTHER" id="PTHR33470:SF36">
    <property type="entry name" value="PROLINE-RICH PROTEIN 1-LIKE"/>
    <property type="match status" value="1"/>
</dbReference>
<evidence type="ECO:0000256" key="1">
    <source>
        <dbReference type="ARBA" id="ARBA00022729"/>
    </source>
</evidence>
<reference evidence="2 3" key="1">
    <citation type="submission" date="2019-07" db="EMBL/GenBank/DDBJ databases">
        <title>WGS assembly of Gossypium mustelinum.</title>
        <authorList>
            <person name="Chen Z.J."/>
            <person name="Sreedasyam A."/>
            <person name="Ando A."/>
            <person name="Song Q."/>
            <person name="De L."/>
            <person name="Hulse-Kemp A."/>
            <person name="Ding M."/>
            <person name="Ye W."/>
            <person name="Kirkbride R."/>
            <person name="Jenkins J."/>
            <person name="Plott C."/>
            <person name="Lovell J."/>
            <person name="Lin Y.-M."/>
            <person name="Vaughn R."/>
            <person name="Liu B."/>
            <person name="Li W."/>
            <person name="Simpson S."/>
            <person name="Scheffler B."/>
            <person name="Saski C."/>
            <person name="Grover C."/>
            <person name="Hu G."/>
            <person name="Conover J."/>
            <person name="Carlson J."/>
            <person name="Shu S."/>
            <person name="Boston L."/>
            <person name="Williams M."/>
            <person name="Peterson D."/>
            <person name="Mcgee K."/>
            <person name="Jones D."/>
            <person name="Wendel J."/>
            <person name="Stelly D."/>
            <person name="Grimwood J."/>
            <person name="Schmutz J."/>
        </authorList>
    </citation>
    <scope>NUCLEOTIDE SEQUENCE [LARGE SCALE GENOMIC DNA]</scope>
    <source>
        <strain evidence="2">1408120.09</strain>
    </source>
</reference>
<protein>
    <submittedName>
        <fullName evidence="2">Uncharacterized protein</fullName>
    </submittedName>
</protein>
<dbReference type="Pfam" id="PF01190">
    <property type="entry name" value="Pollen_Ole_e_1"/>
    <property type="match status" value="1"/>
</dbReference>
<sequence>KGYFFTTLSALNLKDCKAFLEKSPLESCNVPIDVNKGISGAPFSGYRVLNQKHTKLYSLGPFFFTSGPKSVRNGY</sequence>
<evidence type="ECO:0000313" key="2">
    <source>
        <dbReference type="EMBL" id="TYI84520.1"/>
    </source>
</evidence>
<dbReference type="Proteomes" id="UP000323597">
    <property type="component" value="Chromosome D05"/>
</dbReference>